<proteinExistence type="predicted"/>
<protein>
    <submittedName>
        <fullName evidence="4">Glycosyltransferase family 1 protein</fullName>
    </submittedName>
</protein>
<keyword evidence="5" id="KW-1185">Reference proteome</keyword>
<dbReference type="AlphaFoldDB" id="A0AAU6P8C6"/>
<organism evidence="4">
    <name type="scientific">Mangrovimonas cancribranchiae</name>
    <dbReference type="NCBI Taxonomy" id="3080055"/>
    <lineage>
        <taxon>Bacteria</taxon>
        <taxon>Pseudomonadati</taxon>
        <taxon>Bacteroidota</taxon>
        <taxon>Flavobacteriia</taxon>
        <taxon>Flavobacteriales</taxon>
        <taxon>Flavobacteriaceae</taxon>
        <taxon>Mangrovimonas</taxon>
    </lineage>
</organism>
<evidence type="ECO:0000313" key="5">
    <source>
        <dbReference type="Proteomes" id="UP001368318"/>
    </source>
</evidence>
<dbReference type="Proteomes" id="UP001368318">
    <property type="component" value="Chromosome"/>
</dbReference>
<dbReference type="EMBL" id="CP136925">
    <property type="protein sequence ID" value="WXA13797.1"/>
    <property type="molecule type" value="Genomic_DNA"/>
</dbReference>
<dbReference type="Pfam" id="PF00534">
    <property type="entry name" value="Glycos_transf_1"/>
    <property type="match status" value="1"/>
</dbReference>
<dbReference type="CDD" id="cd03809">
    <property type="entry name" value="GT4_MtfB-like"/>
    <property type="match status" value="1"/>
</dbReference>
<name>A0AAU6P8C6_9FLAO</name>
<feature type="domain" description="Glycosyl transferase family 1" evidence="2">
    <location>
        <begin position="168"/>
        <end position="292"/>
    </location>
</feature>
<evidence type="ECO:0000313" key="3">
    <source>
        <dbReference type="EMBL" id="WXA03782.1"/>
    </source>
</evidence>
<dbReference type="EMBL" id="CP136924">
    <property type="protein sequence ID" value="WXA03782.1"/>
    <property type="molecule type" value="Genomic_DNA"/>
</dbReference>
<keyword evidence="1" id="KW-0808">Transferase</keyword>
<evidence type="ECO:0000259" key="2">
    <source>
        <dbReference type="Pfam" id="PF00534"/>
    </source>
</evidence>
<dbReference type="SUPFAM" id="SSF53756">
    <property type="entry name" value="UDP-Glycosyltransferase/glycogen phosphorylase"/>
    <property type="match status" value="1"/>
</dbReference>
<dbReference type="Gene3D" id="3.40.50.2000">
    <property type="entry name" value="Glycogen Phosphorylase B"/>
    <property type="match status" value="2"/>
</dbReference>
<reference evidence="4 5" key="1">
    <citation type="submission" date="2023-10" db="EMBL/GenBank/DDBJ databases">
        <title>Culture-based analysis of two novel bacteria associated with mangrove crab gills.</title>
        <authorList>
            <person name="Yang X."/>
            <person name="Garuglieri E."/>
            <person name="Van Goethem M.W."/>
            <person name="Fusi M."/>
            <person name="Marasco R."/>
            <person name="Daffonchio D.G."/>
        </authorList>
    </citation>
    <scope>NUCLEOTIDE SEQUENCE</scope>
    <source>
        <strain evidence="4">UG2-1</strain>
        <strain evidence="3">UG2-2</strain>
        <strain evidence="5">UG2_2</strain>
    </source>
</reference>
<gene>
    <name evidence="4" type="ORF">R3L15_02755</name>
    <name evidence="3" type="ORF">R3L16_04640</name>
</gene>
<dbReference type="GO" id="GO:0016757">
    <property type="term" value="F:glycosyltransferase activity"/>
    <property type="evidence" value="ECO:0007669"/>
    <property type="project" value="InterPro"/>
</dbReference>
<dbReference type="InterPro" id="IPR001296">
    <property type="entry name" value="Glyco_trans_1"/>
</dbReference>
<accession>A0AAU6P8C6</accession>
<evidence type="ECO:0000256" key="1">
    <source>
        <dbReference type="ARBA" id="ARBA00022679"/>
    </source>
</evidence>
<dbReference type="RefSeq" id="WP_338733088.1">
    <property type="nucleotide sequence ID" value="NZ_CP136924.1"/>
</dbReference>
<evidence type="ECO:0000313" key="4">
    <source>
        <dbReference type="EMBL" id="WXA13797.1"/>
    </source>
</evidence>
<dbReference type="PANTHER" id="PTHR46401">
    <property type="entry name" value="GLYCOSYLTRANSFERASE WBBK-RELATED"/>
    <property type="match status" value="1"/>
</dbReference>
<sequence length="354" mass="41726">MPKIFLESHNIKNLNFGFGQFNYHLIKALSKKIPSKYNVTLCAKNIDKLQAEFGQTFSYKKYHSFRRYPLFRIRKKYDLWHSLNQNTKIEPYHDIPYLLTVHDVNFMEELTGDDLNKRIHAFNEKLNRSQAITYISNYAKSMTHKYFKVPHVPEYIIYNGSPEINTQQTFKSPKFSAKLPFLFTIGEVLEKKNFHVLVEMMTHLPNRQLLIAGKNTTEYANKISELIKNHKLENRVFLLGKIPENDKNYYYKHCEAFVFPSLREGFGIPPIEAMNFGKPVFLSNKSSLPEVGGKYAFYWEKFNADYMSYIYSSSIEEFNKNPEENTQNLIAHAKSYSWNKTAEQYLNVYKSLLE</sequence>
<dbReference type="KEGG" id="mcaa:R3L15_02755"/>
<dbReference type="PANTHER" id="PTHR46401:SF2">
    <property type="entry name" value="GLYCOSYLTRANSFERASE WBBK-RELATED"/>
    <property type="match status" value="1"/>
</dbReference>